<evidence type="ECO:0000313" key="8">
    <source>
        <dbReference type="Proteomes" id="UP000054266"/>
    </source>
</evidence>
<feature type="domain" description="Suppressor of forked" evidence="6">
    <location>
        <begin position="223"/>
        <end position="830"/>
    </location>
</feature>
<dbReference type="Proteomes" id="UP000054266">
    <property type="component" value="Unassembled WGS sequence"/>
</dbReference>
<feature type="compositionally biased region" description="Acidic residues" evidence="5">
    <location>
        <begin position="90"/>
        <end position="110"/>
    </location>
</feature>
<feature type="region of interest" description="Disordered" evidence="5">
    <location>
        <begin position="1"/>
        <end position="204"/>
    </location>
</feature>
<dbReference type="HOGENOM" id="CLU_007630_1_1_1"/>
<gene>
    <name evidence="7" type="ORF">PV04_03670</name>
</gene>
<comment type="subcellular location">
    <subcellularLocation>
        <location evidence="4">Nucleus</location>
    </subcellularLocation>
    <subcellularLocation>
        <location evidence="4">Cytoplasm</location>
    </subcellularLocation>
    <text evidence="4">Nucleus and/or cytoplasm.</text>
</comment>
<reference evidence="7 8" key="1">
    <citation type="submission" date="2015-01" db="EMBL/GenBank/DDBJ databases">
        <title>The Genome Sequence of Capronia semiimmersa CBS27337.</title>
        <authorList>
            <consortium name="The Broad Institute Genomics Platform"/>
            <person name="Cuomo C."/>
            <person name="de Hoog S."/>
            <person name="Gorbushina A."/>
            <person name="Stielow B."/>
            <person name="Teixiera M."/>
            <person name="Abouelleil A."/>
            <person name="Chapman S.B."/>
            <person name="Priest M."/>
            <person name="Young S.K."/>
            <person name="Wortman J."/>
            <person name="Nusbaum C."/>
            <person name="Birren B."/>
        </authorList>
    </citation>
    <scope>NUCLEOTIDE SEQUENCE [LARGE SCALE GENOMIC DNA]</scope>
    <source>
        <strain evidence="7 8">CBS 27337</strain>
    </source>
</reference>
<dbReference type="Pfam" id="PF05843">
    <property type="entry name" value="Suf"/>
    <property type="match status" value="1"/>
</dbReference>
<dbReference type="EMBL" id="KN846957">
    <property type="protein sequence ID" value="KIW71513.1"/>
    <property type="molecule type" value="Genomic_DNA"/>
</dbReference>
<evidence type="ECO:0000256" key="4">
    <source>
        <dbReference type="RuleBase" id="RU369035"/>
    </source>
</evidence>
<feature type="region of interest" description="Disordered" evidence="5">
    <location>
        <begin position="972"/>
        <end position="1020"/>
    </location>
</feature>
<dbReference type="GO" id="GO:0180010">
    <property type="term" value="P:co-transcriptional mRNA 3'-end processing, cleavage and polyadenylation pathway"/>
    <property type="evidence" value="ECO:0007669"/>
    <property type="project" value="UniProtKB-UniRule"/>
</dbReference>
<dbReference type="SMART" id="SM00386">
    <property type="entry name" value="HAT"/>
    <property type="match status" value="4"/>
</dbReference>
<dbReference type="Gene3D" id="1.25.40.1040">
    <property type="match status" value="1"/>
</dbReference>
<feature type="compositionally biased region" description="Pro residues" evidence="5">
    <location>
        <begin position="920"/>
        <end position="929"/>
    </location>
</feature>
<name>A0A0D2FT26_9EURO</name>
<dbReference type="PANTHER" id="PTHR19980:SF0">
    <property type="entry name" value="CLEAVAGE STIMULATION FACTOR SUBUNIT 3"/>
    <property type="match status" value="1"/>
</dbReference>
<sequence length="1020" mass="113560">MASPDREVLSPSESAAQLSYFNNGSATGNDQAGAAFSQPFPTSEQSSVENQQDPILSPIQSSLYPLPASQPGMTRSVPAQPKPRIVGGFEVDDDPEDEEGTQDEKDEADVYDPSVGMDFDAPTPADDSANQIPTSLDRSSQSPEKENGITPAPVQATGSPADADLSSSTPAPGASIDLHAPRAATATPSHTVPDLPAQISPPRPHVNGFVAPGLPKSRLAHDVVGILEDRIKDDPRGDIDAYLELIDEFKNRNKQEDARRVYEEYLKVFPFAADQWCAYVKFEEEHDRMRPMETLFNRSLLEVLDVPLWSLYINYIRRRNSMQTGDVARSYGIINESFSFALKTIGMDKESGPLWQDYINFLKTGPGTVGGTGWQDGAKVDTLRAAYQKAIAVPTAATTALWKEYDAFETGLSKINGRKYLQEKSPVYMTARTAYTQLQNLTRDLKRTSRPRLPPAAGFEGHAEYMQQVGLWKQWIEWEKEDNLVLKDEDLALYRSRILFTYKQALMALQFWPEMWYDAVDFCLSNGLENDGMKLLNHGIAANPESPLLAFKLADRIEASTQNDESADPGAKERMKKIREPYDRLLDALYELIKKVSAREKQDVQKVELAAAGNEEGDADQDDDINAANVAAKKAALDNQIALIKKGAQAQTDVLSRMVSHAWLALMRSTRRVQGKGPPGEKGPQGFRLIFTEARKRGKLTSDFYVESARIEWQCYRDPAGTKILERGMKLFPEDDYLPLQYIQHLFDIQDVTNARAVFETTVKRLLAHEDREHTAKAKPLFAFMHSYESKYGELAQVQALEERMKKHFPEDQTLKLFSSRYSTPLFDTMHIHPIISPQQIRPLQSLVLPSVETSMEAVNSPIQKVIDAITTHSPKRPFPDDLEDGGGPRKLARGESPLKGAAGRRMNQQQQQRQANAPPALPSFPPVPQPLPPGIAYMLSILPKASTYVETRFDAVKMMELIRDIKLPAPSAIPSQAHQPPPSQPQPGWPPYPPMPPQGFPPPPNVTQGQYGAAPFRYA</sequence>
<evidence type="ECO:0000256" key="2">
    <source>
        <dbReference type="ARBA" id="ARBA00022737"/>
    </source>
</evidence>
<feature type="compositionally biased region" description="Pro residues" evidence="5">
    <location>
        <begin position="980"/>
        <end position="1006"/>
    </location>
</feature>
<keyword evidence="3 4" id="KW-0539">Nucleus</keyword>
<evidence type="ECO:0000256" key="3">
    <source>
        <dbReference type="ARBA" id="ARBA00023242"/>
    </source>
</evidence>
<evidence type="ECO:0000256" key="1">
    <source>
        <dbReference type="ARBA" id="ARBA00002863"/>
    </source>
</evidence>
<keyword evidence="8" id="KW-1185">Reference proteome</keyword>
<dbReference type="STRING" id="5601.A0A0D2FT26"/>
<accession>A0A0D2FT26</accession>
<dbReference type="GO" id="GO:0005737">
    <property type="term" value="C:cytoplasm"/>
    <property type="evidence" value="ECO:0007669"/>
    <property type="project" value="UniProtKB-SubCell"/>
</dbReference>
<feature type="compositionally biased region" description="Low complexity" evidence="5">
    <location>
        <begin position="901"/>
        <end position="919"/>
    </location>
</feature>
<proteinExistence type="predicted"/>
<dbReference type="InterPro" id="IPR003107">
    <property type="entry name" value="HAT"/>
</dbReference>
<keyword evidence="4" id="KW-0963">Cytoplasm</keyword>
<feature type="compositionally biased region" description="Polar residues" evidence="5">
    <location>
        <begin position="11"/>
        <end position="30"/>
    </location>
</feature>
<organism evidence="7 8">
    <name type="scientific">Phialophora macrospora</name>
    <dbReference type="NCBI Taxonomy" id="1851006"/>
    <lineage>
        <taxon>Eukaryota</taxon>
        <taxon>Fungi</taxon>
        <taxon>Dikarya</taxon>
        <taxon>Ascomycota</taxon>
        <taxon>Pezizomycotina</taxon>
        <taxon>Eurotiomycetes</taxon>
        <taxon>Chaetothyriomycetidae</taxon>
        <taxon>Chaetothyriales</taxon>
        <taxon>Herpotrichiellaceae</taxon>
        <taxon>Phialophora</taxon>
    </lineage>
</organism>
<dbReference type="GO" id="GO:0003729">
    <property type="term" value="F:mRNA binding"/>
    <property type="evidence" value="ECO:0007669"/>
    <property type="project" value="TreeGrafter"/>
</dbReference>
<dbReference type="SUPFAM" id="SSF48452">
    <property type="entry name" value="TPR-like"/>
    <property type="match status" value="2"/>
</dbReference>
<feature type="compositionally biased region" description="Polar residues" evidence="5">
    <location>
        <begin position="128"/>
        <end position="142"/>
    </location>
</feature>
<comment type="function">
    <text evidence="1 4">Component of the cleavage factor IA (CFIA) complex, which is involved in the endonucleolytic cleavage during polyadenylation-dependent pre-mRNA 3'-end formation.</text>
</comment>
<dbReference type="InterPro" id="IPR011990">
    <property type="entry name" value="TPR-like_helical_dom_sf"/>
</dbReference>
<keyword evidence="4" id="KW-0507">mRNA processing</keyword>
<dbReference type="InterPro" id="IPR008847">
    <property type="entry name" value="Suf"/>
</dbReference>
<evidence type="ECO:0000313" key="7">
    <source>
        <dbReference type="EMBL" id="KIW71513.1"/>
    </source>
</evidence>
<protein>
    <recommendedName>
        <fullName evidence="4">mRNA 3'-end-processing protein RNA14</fullName>
    </recommendedName>
</protein>
<feature type="compositionally biased region" description="Polar residues" evidence="5">
    <location>
        <begin position="39"/>
        <end position="63"/>
    </location>
</feature>
<dbReference type="InterPro" id="IPR045243">
    <property type="entry name" value="Rna14-like"/>
</dbReference>
<dbReference type="PANTHER" id="PTHR19980">
    <property type="entry name" value="RNA CLEAVAGE STIMULATION FACTOR"/>
    <property type="match status" value="1"/>
</dbReference>
<evidence type="ECO:0000256" key="5">
    <source>
        <dbReference type="SAM" id="MobiDB-lite"/>
    </source>
</evidence>
<dbReference type="GO" id="GO:0005634">
    <property type="term" value="C:nucleus"/>
    <property type="evidence" value="ECO:0007669"/>
    <property type="project" value="UniProtKB-SubCell"/>
</dbReference>
<evidence type="ECO:0000259" key="6">
    <source>
        <dbReference type="Pfam" id="PF05843"/>
    </source>
</evidence>
<keyword evidence="2" id="KW-0677">Repeat</keyword>
<dbReference type="AlphaFoldDB" id="A0A0D2FT26"/>
<feature type="region of interest" description="Disordered" evidence="5">
    <location>
        <begin position="872"/>
        <end position="929"/>
    </location>
</feature>